<dbReference type="Proteomes" id="UP000807025">
    <property type="component" value="Unassembled WGS sequence"/>
</dbReference>
<comment type="caution">
    <text evidence="2">The sequence shown here is derived from an EMBL/GenBank/DDBJ whole genome shotgun (WGS) entry which is preliminary data.</text>
</comment>
<protein>
    <submittedName>
        <fullName evidence="2">Uncharacterized protein</fullName>
    </submittedName>
</protein>
<evidence type="ECO:0000313" key="2">
    <source>
        <dbReference type="EMBL" id="KAF9496229.1"/>
    </source>
</evidence>
<dbReference type="EMBL" id="MU154554">
    <property type="protein sequence ID" value="KAF9496229.1"/>
    <property type="molecule type" value="Genomic_DNA"/>
</dbReference>
<accession>A0A9P6A1P0</accession>
<feature type="region of interest" description="Disordered" evidence="1">
    <location>
        <begin position="33"/>
        <end position="57"/>
    </location>
</feature>
<evidence type="ECO:0000256" key="1">
    <source>
        <dbReference type="SAM" id="MobiDB-lite"/>
    </source>
</evidence>
<dbReference type="AlphaFoldDB" id="A0A9P6A1P0"/>
<keyword evidence="3" id="KW-1185">Reference proteome</keyword>
<gene>
    <name evidence="2" type="ORF">BDN71DRAFT_1505926</name>
</gene>
<proteinExistence type="predicted"/>
<sequence length="57" mass="6402">MALRRTRAPLRSEAPLGNFVHSFRWAVFPRFRHGNPRSSSPPRCATLPSESPPPAHP</sequence>
<organism evidence="2 3">
    <name type="scientific">Pleurotus eryngii</name>
    <name type="common">Boletus of the steppes</name>
    <dbReference type="NCBI Taxonomy" id="5323"/>
    <lineage>
        <taxon>Eukaryota</taxon>
        <taxon>Fungi</taxon>
        <taxon>Dikarya</taxon>
        <taxon>Basidiomycota</taxon>
        <taxon>Agaricomycotina</taxon>
        <taxon>Agaricomycetes</taxon>
        <taxon>Agaricomycetidae</taxon>
        <taxon>Agaricales</taxon>
        <taxon>Pleurotineae</taxon>
        <taxon>Pleurotaceae</taxon>
        <taxon>Pleurotus</taxon>
    </lineage>
</organism>
<evidence type="ECO:0000313" key="3">
    <source>
        <dbReference type="Proteomes" id="UP000807025"/>
    </source>
</evidence>
<reference evidence="2" key="1">
    <citation type="submission" date="2020-11" db="EMBL/GenBank/DDBJ databases">
        <authorList>
            <consortium name="DOE Joint Genome Institute"/>
            <person name="Ahrendt S."/>
            <person name="Riley R."/>
            <person name="Andreopoulos W."/>
            <person name="Labutti K."/>
            <person name="Pangilinan J."/>
            <person name="Ruiz-Duenas F.J."/>
            <person name="Barrasa J.M."/>
            <person name="Sanchez-Garcia M."/>
            <person name="Camarero S."/>
            <person name="Miyauchi S."/>
            <person name="Serrano A."/>
            <person name="Linde D."/>
            <person name="Babiker R."/>
            <person name="Drula E."/>
            <person name="Ayuso-Fernandez I."/>
            <person name="Pacheco R."/>
            <person name="Padilla G."/>
            <person name="Ferreira P."/>
            <person name="Barriuso J."/>
            <person name="Kellner H."/>
            <person name="Castanera R."/>
            <person name="Alfaro M."/>
            <person name="Ramirez L."/>
            <person name="Pisabarro A.G."/>
            <person name="Kuo A."/>
            <person name="Tritt A."/>
            <person name="Lipzen A."/>
            <person name="He G."/>
            <person name="Yan M."/>
            <person name="Ng V."/>
            <person name="Cullen D."/>
            <person name="Martin F."/>
            <person name="Rosso M.-N."/>
            <person name="Henrissat B."/>
            <person name="Hibbett D."/>
            <person name="Martinez A.T."/>
            <person name="Grigoriev I.V."/>
        </authorList>
    </citation>
    <scope>NUCLEOTIDE SEQUENCE</scope>
    <source>
        <strain evidence="2">ATCC 90797</strain>
    </source>
</reference>
<name>A0A9P6A1P0_PLEER</name>